<dbReference type="Proteomes" id="UP000001294">
    <property type="component" value="Unassembled WGS sequence"/>
</dbReference>
<dbReference type="InterPro" id="IPR036864">
    <property type="entry name" value="Zn2-C6_fun-type_DNA-bd_sf"/>
</dbReference>
<gene>
    <name evidence="8" type="ORF">PMAA_083010</name>
</gene>
<dbReference type="PANTHER" id="PTHR36206">
    <property type="entry name" value="ASPERCRYPTIN BIOSYNTHESIS CLUSTER-SPECIFIC TRANSCRIPTION REGULATOR ATNN-RELATED"/>
    <property type="match status" value="1"/>
</dbReference>
<keyword evidence="2" id="KW-0862">Zinc</keyword>
<name>B6QFR1_TALMQ</name>
<dbReference type="OrthoDB" id="1919336at2759"/>
<dbReference type="VEuPathDB" id="FungiDB:PMAA_083010"/>
<evidence type="ECO:0000256" key="5">
    <source>
        <dbReference type="ARBA" id="ARBA00023163"/>
    </source>
</evidence>
<accession>B6QFR1</accession>
<reference evidence="9" key="1">
    <citation type="journal article" date="2015" name="Genome Announc.">
        <title>Genome sequence of the AIDS-associated pathogen Penicillium marneffei (ATCC18224) and its near taxonomic relative Talaromyces stipitatus (ATCC10500).</title>
        <authorList>
            <person name="Nierman W.C."/>
            <person name="Fedorova-Abrams N.D."/>
            <person name="Andrianopoulos A."/>
        </authorList>
    </citation>
    <scope>NUCLEOTIDE SEQUENCE [LARGE SCALE GENOMIC DNA]</scope>
    <source>
        <strain evidence="9">ATCC 18224 / CBS 334.59 / QM 7333</strain>
    </source>
</reference>
<keyword evidence="1" id="KW-0479">Metal-binding</keyword>
<dbReference type="HOGENOM" id="CLU_032417_0_0_1"/>
<dbReference type="GO" id="GO:0008270">
    <property type="term" value="F:zinc ion binding"/>
    <property type="evidence" value="ECO:0007669"/>
    <property type="project" value="InterPro"/>
</dbReference>
<evidence type="ECO:0000313" key="9">
    <source>
        <dbReference type="Proteomes" id="UP000001294"/>
    </source>
</evidence>
<sequence>MTKPQLPRRRTYKPKVQTGCIQCKGARIKCPEQRPACARCQRLALDCCYLPPKSKQQGQNQKRAASMRRILPATAIRIRTPPSSSLSSRCDLEPGGGIYLECFREQVALMDQDLDMTDFWFRTVLRASHTDDSITYAIASIGALARTRKHSSRWLFRNPDPHNQEESAHYHTAVMYHNKAITTFRRYIASSKPDDADVHRTILIITVLFVVLEIFHGNNRAADALTGSGILLLKDKMLHSLGITGVSRSSSLAGLIDDQGIVEAELFLTRCAALCSKAFDLAPYAHADGMKAMLMMPSSGLNVPPPPDGDASIKTFSFQFLNLLTAILIWHTRVRAQRHLDIISFYKYPEFFQQQRELLTQLRGWMESYKAQLKRRHTTNILHYFERQSLFTKLAYIIVSCELDPTGNLWDSMAPDCAELTPKFRAHLDAELDDQSKPDGSLISLENTFMWAIFLTAATNVSASCRDRSVRLAWIHMAEIATNMSFLKHLRGNVMATALFIRAEEEGRDKAGVIPPSSRYDLDTATWNEDSGQVCLRVKANVAGHDGRRKTKELVCNIK</sequence>
<dbReference type="PhylomeDB" id="B6QFR1"/>
<proteinExistence type="predicted"/>
<evidence type="ECO:0000259" key="7">
    <source>
        <dbReference type="PROSITE" id="PS50048"/>
    </source>
</evidence>
<dbReference type="PANTHER" id="PTHR36206:SF4">
    <property type="entry name" value="HYPOTHETICAL CONSERVED PROTEIN (EUROFUNG)-RELATED"/>
    <property type="match status" value="1"/>
</dbReference>
<dbReference type="CDD" id="cd00067">
    <property type="entry name" value="GAL4"/>
    <property type="match status" value="1"/>
</dbReference>
<dbReference type="AlphaFoldDB" id="B6QFR1"/>
<keyword evidence="9" id="KW-1185">Reference proteome</keyword>
<dbReference type="SMART" id="SM00066">
    <property type="entry name" value="GAL4"/>
    <property type="match status" value="1"/>
</dbReference>
<dbReference type="InterPro" id="IPR021858">
    <property type="entry name" value="Fun_TF"/>
</dbReference>
<keyword evidence="5" id="KW-0804">Transcription</keyword>
<keyword evidence="6" id="KW-0539">Nucleus</keyword>
<evidence type="ECO:0000256" key="4">
    <source>
        <dbReference type="ARBA" id="ARBA00023125"/>
    </source>
</evidence>
<evidence type="ECO:0000256" key="2">
    <source>
        <dbReference type="ARBA" id="ARBA00022833"/>
    </source>
</evidence>
<feature type="domain" description="Zn(2)-C6 fungal-type" evidence="7">
    <location>
        <begin position="19"/>
        <end position="49"/>
    </location>
</feature>
<evidence type="ECO:0000256" key="3">
    <source>
        <dbReference type="ARBA" id="ARBA00023015"/>
    </source>
</evidence>
<dbReference type="Pfam" id="PF00172">
    <property type="entry name" value="Zn_clus"/>
    <property type="match status" value="1"/>
</dbReference>
<dbReference type="Pfam" id="PF11951">
    <property type="entry name" value="Fungal_trans_2"/>
    <property type="match status" value="1"/>
</dbReference>
<organism evidence="8 9">
    <name type="scientific">Talaromyces marneffei (strain ATCC 18224 / CBS 334.59 / QM 7333)</name>
    <name type="common">Penicillium marneffei</name>
    <dbReference type="NCBI Taxonomy" id="441960"/>
    <lineage>
        <taxon>Eukaryota</taxon>
        <taxon>Fungi</taxon>
        <taxon>Dikarya</taxon>
        <taxon>Ascomycota</taxon>
        <taxon>Pezizomycotina</taxon>
        <taxon>Eurotiomycetes</taxon>
        <taxon>Eurotiomycetidae</taxon>
        <taxon>Eurotiales</taxon>
        <taxon>Trichocomaceae</taxon>
        <taxon>Talaromyces</taxon>
        <taxon>Talaromyces sect. Talaromyces</taxon>
    </lineage>
</organism>
<dbReference type="EMBL" id="DS995901">
    <property type="protein sequence ID" value="EEA24296.1"/>
    <property type="molecule type" value="Genomic_DNA"/>
</dbReference>
<keyword evidence="3" id="KW-0805">Transcription regulation</keyword>
<dbReference type="GO" id="GO:0000981">
    <property type="term" value="F:DNA-binding transcription factor activity, RNA polymerase II-specific"/>
    <property type="evidence" value="ECO:0007669"/>
    <property type="project" value="InterPro"/>
</dbReference>
<protein>
    <recommendedName>
        <fullName evidence="7">Zn(2)-C6 fungal-type domain-containing protein</fullName>
    </recommendedName>
</protein>
<dbReference type="InterPro" id="IPR052360">
    <property type="entry name" value="Transcr_Regulatory_Proteins"/>
</dbReference>
<dbReference type="InterPro" id="IPR001138">
    <property type="entry name" value="Zn2Cys6_DnaBD"/>
</dbReference>
<dbReference type="PROSITE" id="PS50048">
    <property type="entry name" value="ZN2_CY6_FUNGAL_2"/>
    <property type="match status" value="1"/>
</dbReference>
<evidence type="ECO:0000313" key="8">
    <source>
        <dbReference type="EMBL" id="EEA24296.1"/>
    </source>
</evidence>
<dbReference type="PROSITE" id="PS00463">
    <property type="entry name" value="ZN2_CY6_FUNGAL_1"/>
    <property type="match status" value="1"/>
</dbReference>
<evidence type="ECO:0000256" key="6">
    <source>
        <dbReference type="ARBA" id="ARBA00023242"/>
    </source>
</evidence>
<evidence type="ECO:0000256" key="1">
    <source>
        <dbReference type="ARBA" id="ARBA00022723"/>
    </source>
</evidence>
<dbReference type="SUPFAM" id="SSF57701">
    <property type="entry name" value="Zn2/Cys6 DNA-binding domain"/>
    <property type="match status" value="1"/>
</dbReference>
<dbReference type="GO" id="GO:0003677">
    <property type="term" value="F:DNA binding"/>
    <property type="evidence" value="ECO:0007669"/>
    <property type="project" value="UniProtKB-KW"/>
</dbReference>
<keyword evidence="4" id="KW-0238">DNA-binding</keyword>
<dbReference type="Gene3D" id="4.10.240.10">
    <property type="entry name" value="Zn(2)-C6 fungal-type DNA-binding domain"/>
    <property type="match status" value="1"/>
</dbReference>